<organism evidence="1 2">
    <name type="scientific">Limnoglobus roseus</name>
    <dbReference type="NCBI Taxonomy" id="2598579"/>
    <lineage>
        <taxon>Bacteria</taxon>
        <taxon>Pseudomonadati</taxon>
        <taxon>Planctomycetota</taxon>
        <taxon>Planctomycetia</taxon>
        <taxon>Gemmatales</taxon>
        <taxon>Gemmataceae</taxon>
        <taxon>Limnoglobus</taxon>
    </lineage>
</organism>
<dbReference type="RefSeq" id="WP_246173745.1">
    <property type="nucleotide sequence ID" value="NZ_CP042425.1"/>
</dbReference>
<name>A0A5C1AEV6_9BACT</name>
<reference evidence="2" key="1">
    <citation type="submission" date="2019-08" db="EMBL/GenBank/DDBJ databases">
        <title>Limnoglobus roseus gen. nov., sp. nov., a novel freshwater planctomycete with a giant genome from the family Gemmataceae.</title>
        <authorList>
            <person name="Kulichevskaya I.S."/>
            <person name="Naumoff D.G."/>
            <person name="Miroshnikov K."/>
            <person name="Ivanova A."/>
            <person name="Philippov D.A."/>
            <person name="Hakobyan A."/>
            <person name="Rijpstra I.C."/>
            <person name="Sinninghe Damste J.S."/>
            <person name="Liesack W."/>
            <person name="Dedysh S.N."/>
        </authorList>
    </citation>
    <scope>NUCLEOTIDE SEQUENCE [LARGE SCALE GENOMIC DNA]</scope>
    <source>
        <strain evidence="2">PX52</strain>
    </source>
</reference>
<dbReference type="EMBL" id="CP042425">
    <property type="protein sequence ID" value="QEL16486.1"/>
    <property type="molecule type" value="Genomic_DNA"/>
</dbReference>
<evidence type="ECO:0000313" key="1">
    <source>
        <dbReference type="EMBL" id="QEL16486.1"/>
    </source>
</evidence>
<gene>
    <name evidence="1" type="ORF">PX52LOC_03443</name>
</gene>
<sequence>MNDTAPSPRLAAKLHRRVCFVMTEDAVLAQELLARKKLAGDVVGRLSDRVLLIRPGRVEAVLDELRKMGHTPQVVNRTES</sequence>
<dbReference type="KEGG" id="lrs:PX52LOC_03443"/>
<evidence type="ECO:0000313" key="2">
    <source>
        <dbReference type="Proteomes" id="UP000324974"/>
    </source>
</evidence>
<proteinExistence type="predicted"/>
<accession>A0A5C1AEV6</accession>
<dbReference type="Proteomes" id="UP000324974">
    <property type="component" value="Chromosome"/>
</dbReference>
<protein>
    <submittedName>
        <fullName evidence="1">Uncharacterized protein</fullName>
    </submittedName>
</protein>
<dbReference type="AlphaFoldDB" id="A0A5C1AEV6"/>
<keyword evidence="2" id="KW-1185">Reference proteome</keyword>